<protein>
    <submittedName>
        <fullName evidence="2">Uncharacterized protein LOC107475093</fullName>
    </submittedName>
</protein>
<dbReference type="PANTHER" id="PTHR33710:SF71">
    <property type="entry name" value="ENDONUCLEASE_EXONUCLEASE_PHOSPHATASE DOMAIN-CONTAINING PROTEIN"/>
    <property type="match status" value="1"/>
</dbReference>
<dbReference type="PANTHER" id="PTHR33710">
    <property type="entry name" value="BNAC02G09200D PROTEIN"/>
    <property type="match status" value="1"/>
</dbReference>
<dbReference type="KEGG" id="adu:107475093"/>
<dbReference type="RefSeq" id="XP_015950216.1">
    <property type="nucleotide sequence ID" value="XM_016094730.1"/>
</dbReference>
<sequence length="367" mass="42186">MKLRYGLESPWFFTVVYGSPQIGLRTSLWEGLKSIADNLTSEWCVGGDFNCVLSATDTGGNSGLSRDHDRFADCLLECGLQDLGFKGQPFTWQKGIIRRQLDRYVTNAAWSQRFSSAVVKHLPKLKSNHVLIFLELWVDSTAASSCRPFRFLASWLTHENFNSMLKTNSKDEISLDQNVTNFMEAAKVWNKEVFGDIHLKKNRILARLNGISLKLGFEVNPFLEDLQTELWKELEAIFIQEEILWKQCSRCKWINYGDRNTSYFHNLATARRRRNRVTMLKNQHGEWIDDTFQLQQLGMNHFLSLYADDQPYEKLVASDLFPTLTSEEVGRLDRMVAVEEISVAIFSMGAWKAPGPDGLPPMFYQSN</sequence>
<dbReference type="SUPFAM" id="SSF56219">
    <property type="entry name" value="DNase I-like"/>
    <property type="match status" value="1"/>
</dbReference>
<reference evidence="1" key="1">
    <citation type="journal article" date="2016" name="Nat. Genet.">
        <title>The genome sequences of Arachis duranensis and Arachis ipaensis, the diploid ancestors of cultivated peanut.</title>
        <authorList>
            <person name="Bertioli D.J."/>
            <person name="Cannon S.B."/>
            <person name="Froenicke L."/>
            <person name="Huang G."/>
            <person name="Farmer A.D."/>
            <person name="Cannon E.K."/>
            <person name="Liu X."/>
            <person name="Gao D."/>
            <person name="Clevenger J."/>
            <person name="Dash S."/>
            <person name="Ren L."/>
            <person name="Moretzsohn M.C."/>
            <person name="Shirasawa K."/>
            <person name="Huang W."/>
            <person name="Vidigal B."/>
            <person name="Abernathy B."/>
            <person name="Chu Y."/>
            <person name="Niederhuth C.E."/>
            <person name="Umale P."/>
            <person name="Araujo A.C."/>
            <person name="Kozik A."/>
            <person name="Kim K.D."/>
            <person name="Burow M.D."/>
            <person name="Varshney R.K."/>
            <person name="Wang X."/>
            <person name="Zhang X."/>
            <person name="Barkley N."/>
            <person name="Guimaraes P.M."/>
            <person name="Isobe S."/>
            <person name="Guo B."/>
            <person name="Liao B."/>
            <person name="Stalker H.T."/>
            <person name="Schmitz R.J."/>
            <person name="Scheffler B.E."/>
            <person name="Leal-Bertioli S.C."/>
            <person name="Xun X."/>
            <person name="Jackson S.A."/>
            <person name="Michelmore R."/>
            <person name="Ozias-Akins P."/>
        </authorList>
    </citation>
    <scope>NUCLEOTIDE SEQUENCE [LARGE SCALE GENOMIC DNA]</scope>
    <source>
        <strain evidence="1">cv. V14167</strain>
    </source>
</reference>
<dbReference type="AlphaFoldDB" id="A0A6P4CFP3"/>
<evidence type="ECO:0000313" key="1">
    <source>
        <dbReference type="Proteomes" id="UP000515211"/>
    </source>
</evidence>
<dbReference type="GeneID" id="107475093"/>
<dbReference type="Gene3D" id="3.60.10.10">
    <property type="entry name" value="Endonuclease/exonuclease/phosphatase"/>
    <property type="match status" value="1"/>
</dbReference>
<keyword evidence="1" id="KW-1185">Reference proteome</keyword>
<organism evidence="1 2">
    <name type="scientific">Arachis duranensis</name>
    <name type="common">Wild peanut</name>
    <dbReference type="NCBI Taxonomy" id="130453"/>
    <lineage>
        <taxon>Eukaryota</taxon>
        <taxon>Viridiplantae</taxon>
        <taxon>Streptophyta</taxon>
        <taxon>Embryophyta</taxon>
        <taxon>Tracheophyta</taxon>
        <taxon>Spermatophyta</taxon>
        <taxon>Magnoliopsida</taxon>
        <taxon>eudicotyledons</taxon>
        <taxon>Gunneridae</taxon>
        <taxon>Pentapetalae</taxon>
        <taxon>rosids</taxon>
        <taxon>fabids</taxon>
        <taxon>Fabales</taxon>
        <taxon>Fabaceae</taxon>
        <taxon>Papilionoideae</taxon>
        <taxon>50 kb inversion clade</taxon>
        <taxon>dalbergioids sensu lato</taxon>
        <taxon>Dalbergieae</taxon>
        <taxon>Pterocarpus clade</taxon>
        <taxon>Arachis</taxon>
    </lineage>
</organism>
<gene>
    <name evidence="2" type="primary">LOC107475093</name>
</gene>
<dbReference type="OrthoDB" id="1434973at2759"/>
<reference evidence="2" key="2">
    <citation type="submission" date="2025-08" db="UniProtKB">
        <authorList>
            <consortium name="RefSeq"/>
        </authorList>
    </citation>
    <scope>IDENTIFICATION</scope>
    <source>
        <tissue evidence="2">Whole plant</tissue>
    </source>
</reference>
<dbReference type="Proteomes" id="UP000515211">
    <property type="component" value="Chromosome 2"/>
</dbReference>
<accession>A0A6P4CFP3</accession>
<dbReference type="InterPro" id="IPR036691">
    <property type="entry name" value="Endo/exonu/phosph_ase_sf"/>
</dbReference>
<evidence type="ECO:0000313" key="2">
    <source>
        <dbReference type="RefSeq" id="XP_015950216.1"/>
    </source>
</evidence>
<name>A0A6P4CFP3_ARADU</name>
<proteinExistence type="predicted"/>